<evidence type="ECO:0000259" key="15">
    <source>
        <dbReference type="PROSITE" id="PS50109"/>
    </source>
</evidence>
<dbReference type="PROSITE" id="PS50011">
    <property type="entry name" value="PROTEIN_KINASE_DOM"/>
    <property type="match status" value="1"/>
</dbReference>
<dbReference type="Gene3D" id="1.10.287.130">
    <property type="match status" value="1"/>
</dbReference>
<dbReference type="InterPro" id="IPR029016">
    <property type="entry name" value="GAF-like_dom_sf"/>
</dbReference>
<evidence type="ECO:0000256" key="8">
    <source>
        <dbReference type="ARBA" id="ARBA00023012"/>
    </source>
</evidence>
<dbReference type="InterPro" id="IPR001789">
    <property type="entry name" value="Sig_transdc_resp-reg_receiver"/>
</dbReference>
<evidence type="ECO:0000256" key="7">
    <source>
        <dbReference type="ARBA" id="ARBA00022840"/>
    </source>
</evidence>
<dbReference type="PANTHER" id="PTHR45339">
    <property type="entry name" value="HYBRID SIGNAL TRANSDUCTION HISTIDINE KINASE J"/>
    <property type="match status" value="1"/>
</dbReference>
<feature type="domain" description="HPt" evidence="17">
    <location>
        <begin position="2044"/>
        <end position="2143"/>
    </location>
</feature>
<dbReference type="Pfam" id="PF13191">
    <property type="entry name" value="AAA_16"/>
    <property type="match status" value="1"/>
</dbReference>
<dbReference type="InterPro" id="IPR036097">
    <property type="entry name" value="HisK_dim/P_sf"/>
</dbReference>
<evidence type="ECO:0000259" key="17">
    <source>
        <dbReference type="PROSITE" id="PS50894"/>
    </source>
</evidence>
<dbReference type="EMBL" id="BNCK01000007">
    <property type="protein sequence ID" value="GHG00029.1"/>
    <property type="molecule type" value="Genomic_DNA"/>
</dbReference>
<comment type="subunit">
    <text evidence="9">At low DSF concentrations, interacts with RpfF.</text>
</comment>
<evidence type="ECO:0000256" key="13">
    <source>
        <dbReference type="SAM" id="Coils"/>
    </source>
</evidence>
<dbReference type="Gene3D" id="3.30.450.40">
    <property type="match status" value="1"/>
</dbReference>
<evidence type="ECO:0000256" key="2">
    <source>
        <dbReference type="ARBA" id="ARBA00012438"/>
    </source>
</evidence>
<dbReference type="GO" id="GO:0000155">
    <property type="term" value="F:phosphorelay sensor kinase activity"/>
    <property type="evidence" value="ECO:0007669"/>
    <property type="project" value="InterPro"/>
</dbReference>
<dbReference type="FunFam" id="3.30.565.10:FF:000010">
    <property type="entry name" value="Sensor histidine kinase RcsC"/>
    <property type="match status" value="1"/>
</dbReference>
<dbReference type="SMART" id="SM00220">
    <property type="entry name" value="S_TKc"/>
    <property type="match status" value="1"/>
</dbReference>
<dbReference type="GO" id="GO:0005886">
    <property type="term" value="C:plasma membrane"/>
    <property type="evidence" value="ECO:0007669"/>
    <property type="project" value="UniProtKB-SubCell"/>
</dbReference>
<keyword evidence="3 12" id="KW-0597">Phosphoprotein</keyword>
<feature type="modified residue" description="4-aspartylphosphate" evidence="12">
    <location>
        <position position="1928"/>
    </location>
</feature>
<dbReference type="PROSITE" id="PS50109">
    <property type="entry name" value="HIS_KIN"/>
    <property type="match status" value="1"/>
</dbReference>
<evidence type="ECO:0000256" key="9">
    <source>
        <dbReference type="ARBA" id="ARBA00064003"/>
    </source>
</evidence>
<keyword evidence="13" id="KW-0175">Coiled coil</keyword>
<evidence type="ECO:0000256" key="6">
    <source>
        <dbReference type="ARBA" id="ARBA00022777"/>
    </source>
</evidence>
<dbReference type="SMART" id="SM00387">
    <property type="entry name" value="HATPase_c"/>
    <property type="match status" value="1"/>
</dbReference>
<dbReference type="SMART" id="SM00448">
    <property type="entry name" value="REC"/>
    <property type="match status" value="2"/>
</dbReference>
<dbReference type="Gene3D" id="1.20.120.160">
    <property type="entry name" value="HPT domain"/>
    <property type="match status" value="1"/>
</dbReference>
<evidence type="ECO:0000259" key="14">
    <source>
        <dbReference type="PROSITE" id="PS50011"/>
    </source>
</evidence>
<evidence type="ECO:0000256" key="11">
    <source>
        <dbReference type="PROSITE-ProRule" id="PRU00110"/>
    </source>
</evidence>
<dbReference type="RefSeq" id="WP_189772410.1">
    <property type="nucleotide sequence ID" value="NZ_BNCK01000007.1"/>
</dbReference>
<keyword evidence="5" id="KW-0547">Nucleotide-binding</keyword>
<comment type="caution">
    <text evidence="18">The sequence shown here is derived from an EMBL/GenBank/DDBJ whole genome shotgun (WGS) entry which is preliminary data.</text>
</comment>
<gene>
    <name evidence="18" type="ORF">GCM10017161_30790</name>
</gene>
<evidence type="ECO:0000313" key="18">
    <source>
        <dbReference type="EMBL" id="GHG00029.1"/>
    </source>
</evidence>
<evidence type="ECO:0000256" key="3">
    <source>
        <dbReference type="ARBA" id="ARBA00022553"/>
    </source>
</evidence>
<dbReference type="SUPFAM" id="SSF47384">
    <property type="entry name" value="Homodimeric domain of signal transducing histidine kinase"/>
    <property type="match status" value="1"/>
</dbReference>
<feature type="domain" description="Protein kinase" evidence="14">
    <location>
        <begin position="1"/>
        <end position="278"/>
    </location>
</feature>
<dbReference type="InterPro" id="IPR004358">
    <property type="entry name" value="Sig_transdc_His_kin-like_C"/>
</dbReference>
<dbReference type="InterPro" id="IPR005467">
    <property type="entry name" value="His_kinase_dom"/>
</dbReference>
<dbReference type="CDD" id="cd00082">
    <property type="entry name" value="HisKA"/>
    <property type="match status" value="1"/>
</dbReference>
<dbReference type="InterPro" id="IPR036890">
    <property type="entry name" value="HATPase_C_sf"/>
</dbReference>
<dbReference type="Pfam" id="PF00512">
    <property type="entry name" value="HisKA"/>
    <property type="match status" value="1"/>
</dbReference>
<feature type="domain" description="Response regulatory" evidence="16">
    <location>
        <begin position="1733"/>
        <end position="1854"/>
    </location>
</feature>
<feature type="coiled-coil region" evidence="13">
    <location>
        <begin position="2009"/>
        <end position="2036"/>
    </location>
</feature>
<dbReference type="SUPFAM" id="SSF56112">
    <property type="entry name" value="Protein kinase-like (PK-like)"/>
    <property type="match status" value="1"/>
</dbReference>
<dbReference type="SMART" id="SM00065">
    <property type="entry name" value="GAF"/>
    <property type="match status" value="1"/>
</dbReference>
<dbReference type="CDD" id="cd16922">
    <property type="entry name" value="HATPase_EvgS-ArcB-TorS-like"/>
    <property type="match status" value="1"/>
</dbReference>
<dbReference type="FunFam" id="1.10.287.130:FF:000002">
    <property type="entry name" value="Two-component osmosensing histidine kinase"/>
    <property type="match status" value="1"/>
</dbReference>
<dbReference type="SUPFAM" id="SSF55874">
    <property type="entry name" value="ATPase domain of HSP90 chaperone/DNA topoisomerase II/histidine kinase"/>
    <property type="match status" value="1"/>
</dbReference>
<dbReference type="SMART" id="SM00388">
    <property type="entry name" value="HisKA"/>
    <property type="match status" value="1"/>
</dbReference>
<feature type="modified residue" description="4-aspartylphosphate" evidence="12">
    <location>
        <position position="1787"/>
    </location>
</feature>
<dbReference type="SUPFAM" id="SSF52172">
    <property type="entry name" value="CheY-like"/>
    <property type="match status" value="2"/>
</dbReference>
<keyword evidence="7" id="KW-0067">ATP-binding</keyword>
<evidence type="ECO:0000256" key="10">
    <source>
        <dbReference type="ARBA" id="ARBA00068150"/>
    </source>
</evidence>
<dbReference type="Pfam" id="PF02518">
    <property type="entry name" value="HATPase_c"/>
    <property type="match status" value="1"/>
</dbReference>
<dbReference type="InterPro" id="IPR003594">
    <property type="entry name" value="HATPase_dom"/>
</dbReference>
<feature type="modified residue" description="Phosphohistidine" evidence="11">
    <location>
        <position position="2083"/>
    </location>
</feature>
<keyword evidence="6" id="KW-0418">Kinase</keyword>
<dbReference type="Gene3D" id="1.10.510.10">
    <property type="entry name" value="Transferase(Phosphotransferase) domain 1"/>
    <property type="match status" value="1"/>
</dbReference>
<dbReference type="InterPro" id="IPR041664">
    <property type="entry name" value="AAA_16"/>
</dbReference>
<dbReference type="Gene3D" id="3.30.565.10">
    <property type="entry name" value="Histidine kinase-like ATPase, C-terminal domain"/>
    <property type="match status" value="1"/>
</dbReference>
<dbReference type="InterPro" id="IPR011009">
    <property type="entry name" value="Kinase-like_dom_sf"/>
</dbReference>
<dbReference type="Gene3D" id="3.40.50.300">
    <property type="entry name" value="P-loop containing nucleotide triphosphate hydrolases"/>
    <property type="match status" value="1"/>
</dbReference>
<dbReference type="SUPFAM" id="SSF47226">
    <property type="entry name" value="Histidine-containing phosphotransfer domain, HPT domain"/>
    <property type="match status" value="1"/>
</dbReference>
<comment type="catalytic activity">
    <reaction evidence="1">
        <text>ATP + protein L-histidine = ADP + protein N-phospho-L-histidine.</text>
        <dbReference type="EC" id="2.7.13.3"/>
    </reaction>
</comment>
<feature type="domain" description="Histidine kinase" evidence="15">
    <location>
        <begin position="1492"/>
        <end position="1713"/>
    </location>
</feature>
<dbReference type="PANTHER" id="PTHR45339:SF3">
    <property type="entry name" value="HISTIDINE KINASE"/>
    <property type="match status" value="1"/>
</dbReference>
<evidence type="ECO:0000256" key="12">
    <source>
        <dbReference type="PROSITE-ProRule" id="PRU00169"/>
    </source>
</evidence>
<proteinExistence type="predicted"/>
<organism evidence="18 19">
    <name type="scientific">Thalassotalea marina</name>
    <dbReference type="NCBI Taxonomy" id="1673741"/>
    <lineage>
        <taxon>Bacteria</taxon>
        <taxon>Pseudomonadati</taxon>
        <taxon>Pseudomonadota</taxon>
        <taxon>Gammaproteobacteria</taxon>
        <taxon>Alteromonadales</taxon>
        <taxon>Colwelliaceae</taxon>
        <taxon>Thalassotalea</taxon>
    </lineage>
</organism>
<keyword evidence="8" id="KW-0902">Two-component regulatory system</keyword>
<evidence type="ECO:0000256" key="4">
    <source>
        <dbReference type="ARBA" id="ARBA00022679"/>
    </source>
</evidence>
<reference evidence="18" key="1">
    <citation type="journal article" date="2014" name="Int. J. Syst. Evol. Microbiol.">
        <title>Complete genome sequence of Corynebacterium casei LMG S-19264T (=DSM 44701T), isolated from a smear-ripened cheese.</title>
        <authorList>
            <consortium name="US DOE Joint Genome Institute (JGI-PGF)"/>
            <person name="Walter F."/>
            <person name="Albersmeier A."/>
            <person name="Kalinowski J."/>
            <person name="Ruckert C."/>
        </authorList>
    </citation>
    <scope>NUCLEOTIDE SEQUENCE</scope>
    <source>
        <strain evidence="18">KCTC 42731</strain>
    </source>
</reference>
<dbReference type="InterPro" id="IPR000719">
    <property type="entry name" value="Prot_kinase_dom"/>
</dbReference>
<dbReference type="CDD" id="cd17546">
    <property type="entry name" value="REC_hyHK_CKI1_RcsC-like"/>
    <property type="match status" value="2"/>
</dbReference>
<evidence type="ECO:0000256" key="5">
    <source>
        <dbReference type="ARBA" id="ARBA00022741"/>
    </source>
</evidence>
<dbReference type="Proteomes" id="UP000623842">
    <property type="component" value="Unassembled WGS sequence"/>
</dbReference>
<protein>
    <recommendedName>
        <fullName evidence="10">Sensory/regulatory protein RpfC</fullName>
        <ecNumber evidence="2">2.7.13.3</ecNumber>
    </recommendedName>
</protein>
<sequence>MFSLQGYQFVKQFFQISDVLKTVLVQKDDKSLYLVKQYEKGAFAESGQTFFDRCDLATKLDIEGVLKHVDRHQDHQFCYAVYPYQSNWVSLDELASNDALSFKDKLTLAINLSELITQLHNKNIIINGISAHNILVDKKTLTCYLIDLSSASSVSALHKRHKGGDYSWQRLLTVSPEATGRINLPVAQYSDLYSLGACLYKLFTARYPFESKDKMELIHAHIAKMAHRADEVSQTPKPLSDVIEKLLKKSPESRYRSASGVFNDLCKCRSLWELHQDIPPFAIAQYDLQLQLRFSNKLFGRTQELATLLNGYQIVKKKAYFQLSVISGYSGIGKSRLLKELQGAILDNQDYFIAGKFEQYQHKTAYFALIAALKDWVEQVLGESEVSLLNWRDLLQQELAENGQLMVDLIPELELIIGQQTPVTALPPAEAKTRFNQTFVAFLKALGRTDKSIVLFLDDMQWSDLATIQLLELILERAELGRVYLAISYRDNEVATDHPLNTLLQRIDAYASFHSHQKIGPLPEKAIAEFIAASINADKSEVRALAKVLIKKTNGNPFFVQQLIKALVEQDLLSCDQQGRWHWQLEEINAIRVTDNVIDLMANRIKRLSDLEQDVLHCGACIGVNSSVSLLKHVIEVPNDDIMQAIESLVGAGLLLAYSQEGQVNTIDRVRFIHDKVQQAAYLLPRPRAKSHIHFRIAQFYLANAPEKVFKYIEHINNAASLFVEQGDDLLLAEKNYLAAEKSLEANASNDAIVYLEQAEQYLPNDHWRLEYSLSYNMALAKAKANYLTFDFAETNASYQQSIPHIELALDKAVLTRTQVLALIAQNRMVEAFELGQQILAELGVVLPDDDDIFQRYLALEQHYQGKSVSDLLQLPAMRRAEDLIAVDILNSIQTAAYLIGPVDYMRVAYCALSLTFNAGISAGSGRLFATHALLLCGAFGQFSQGREFAKLAEQCQQQFPSPYLSAEIEFVNNVSVFHWTGQLRNSLKRLENNYFYGLEIGNLEYAFHSALFVCIHSVLSGNNIQRILKTNHHLLKSMADKKQVYQLTFAQVWQQYVANLREPKFEADKLVGEWFNEDLVLPQLIETNNVTIQFSFYVVKAQLTYILGDVNQAIDYVNKAEPLANVAVSLAHFAEFFVTAALVTAAYIQSNSANKKQQQQLLKQLKEYREKVFTWALASPKNYQHKLLLIDAEIAAIEQDASAWQKYQQAIEQAKKERFTQYQAIAAERAGLYWQSQNKTAMAQEYFLEAYQSYLDWGANHKANLLDLQKQISGNHQSSERALEVRNAVEPAKTLDLASVLKASETLAGEVDLKAFLHRMMVLIMENSGAQKGTLLLQSDGILAPEITVSSDGKSWANVELPYSLINYVSRTSKHQIVNPREHQFSHDPYFSEHRPKSILCLPSIVKGTLKGIVYLEHYDVENVFSPNRIDVLQLLANQTAISFDNVKLYQQVVSYSRNLEQQIHERTKELAAEKIRAEQANKAKSNFLANMSHEIRTPMNAVIGLSQLALRTNLSSVQRDYLSKIQDSSRSLLGLINDILDFSKIEAQKLSLERVTFSLTDIMQRVVNVCTFKVHEKGLEFVVDIAPDAPRYIVGDPLRLQQVIINLANNSVKFTESGTIHISVSLNEKNNYGCELKFAVCDTGIGMSEQQQSRLFESFSQADDSVTRKYGGTGLGLAISKQLTELMGGTIWATSEPSCGSTFYFTAKFELAEDTTTCLPIVDHNLLTNLKVLVADDIDIARKVLVDALGHLGIIADEACDGQQAVDKVIAAERNNTPYELILMDWKMPHLDGIEAAKQISLQCQGEKPHILMVSAYDKDEAKQLAMGSNIEQFLEKPINPSTLVDTIVEILSQENHQVAVMESDYQVDIPNLSEYSVLLVEDNPINQQVAQEFLQDTNIQITCAENGLIALDRIGKQKFDIVLMDIQMPEMDGLTATREIRHSLKNTELPIIAMTAHAMEGDVEKSIDAGMNYHLTKPIDPETLYQTLCRFLMVEQSHVALESSGKVTEDAKIENENNQLQKLRNKTALHIDDALHKVQGKQSLLLQLIKDFWKKYQNLAQLMTTLYQQSVTEELYRTAHSLKSTAQYIGAFELAKAAAMLEEEIKINGAQIEIKLNDATTQLDFLIAQLNHIYQVDVVTSMENDLDSEQAKILLSRLKPLVASADILAEETSEKLLSIARHTPYYQSVQDLHHSIADFEFDDALSLIETMELQLAVETKD</sequence>
<accession>A0A919BMU9</accession>
<name>A0A919BMU9_9GAMM</name>
<dbReference type="PROSITE" id="PS50894">
    <property type="entry name" value="HPT"/>
    <property type="match status" value="1"/>
</dbReference>
<keyword evidence="19" id="KW-1185">Reference proteome</keyword>
<feature type="domain" description="Response regulatory" evidence="16">
    <location>
        <begin position="1879"/>
        <end position="1995"/>
    </location>
</feature>
<dbReference type="InterPro" id="IPR027417">
    <property type="entry name" value="P-loop_NTPase"/>
</dbReference>
<dbReference type="SUPFAM" id="SSF52540">
    <property type="entry name" value="P-loop containing nucleoside triphosphate hydrolases"/>
    <property type="match status" value="1"/>
</dbReference>
<dbReference type="Pfam" id="PF01627">
    <property type="entry name" value="Hpt"/>
    <property type="match status" value="1"/>
</dbReference>
<dbReference type="Gene3D" id="3.40.50.2300">
    <property type="match status" value="2"/>
</dbReference>
<evidence type="ECO:0000259" key="16">
    <source>
        <dbReference type="PROSITE" id="PS50110"/>
    </source>
</evidence>
<evidence type="ECO:0000256" key="1">
    <source>
        <dbReference type="ARBA" id="ARBA00000085"/>
    </source>
</evidence>
<keyword evidence="4" id="KW-0808">Transferase</keyword>
<reference evidence="18" key="2">
    <citation type="submission" date="2020-09" db="EMBL/GenBank/DDBJ databases">
        <authorList>
            <person name="Sun Q."/>
            <person name="Kim S."/>
        </authorList>
    </citation>
    <scope>NUCLEOTIDE SEQUENCE</scope>
    <source>
        <strain evidence="18">KCTC 42731</strain>
    </source>
</reference>
<dbReference type="InterPro" id="IPR011006">
    <property type="entry name" value="CheY-like_superfamily"/>
</dbReference>
<dbReference type="InterPro" id="IPR003661">
    <property type="entry name" value="HisK_dim/P_dom"/>
</dbReference>
<dbReference type="Pfam" id="PF00069">
    <property type="entry name" value="Pkinase"/>
    <property type="match status" value="1"/>
</dbReference>
<dbReference type="InterPro" id="IPR003018">
    <property type="entry name" value="GAF"/>
</dbReference>
<dbReference type="SUPFAM" id="SSF55781">
    <property type="entry name" value="GAF domain-like"/>
    <property type="match status" value="1"/>
</dbReference>
<dbReference type="PRINTS" id="PR00344">
    <property type="entry name" value="BCTRLSENSOR"/>
</dbReference>
<dbReference type="InterPro" id="IPR036641">
    <property type="entry name" value="HPT_dom_sf"/>
</dbReference>
<dbReference type="Pfam" id="PF00072">
    <property type="entry name" value="Response_reg"/>
    <property type="match status" value="2"/>
</dbReference>
<dbReference type="GO" id="GO:0005524">
    <property type="term" value="F:ATP binding"/>
    <property type="evidence" value="ECO:0007669"/>
    <property type="project" value="UniProtKB-KW"/>
</dbReference>
<dbReference type="Pfam" id="PF01590">
    <property type="entry name" value="GAF"/>
    <property type="match status" value="1"/>
</dbReference>
<dbReference type="EC" id="2.7.13.3" evidence="2"/>
<evidence type="ECO:0000313" key="19">
    <source>
        <dbReference type="Proteomes" id="UP000623842"/>
    </source>
</evidence>
<dbReference type="InterPro" id="IPR008207">
    <property type="entry name" value="Sig_transdc_His_kin_Hpt_dom"/>
</dbReference>
<dbReference type="PROSITE" id="PS50110">
    <property type="entry name" value="RESPONSE_REGULATORY"/>
    <property type="match status" value="2"/>
</dbReference>